<dbReference type="SUPFAM" id="SSF56024">
    <property type="entry name" value="Phospholipase D/nuclease"/>
    <property type="match status" value="1"/>
</dbReference>
<accession>A0ABW1FNH5</accession>
<dbReference type="Gene3D" id="3.30.870.10">
    <property type="entry name" value="Endonuclease Chain A"/>
    <property type="match status" value="1"/>
</dbReference>
<reference evidence="2" key="1">
    <citation type="journal article" date="2019" name="Int. J. Syst. Evol. Microbiol.">
        <title>The Global Catalogue of Microorganisms (GCM) 10K type strain sequencing project: providing services to taxonomists for standard genome sequencing and annotation.</title>
        <authorList>
            <consortium name="The Broad Institute Genomics Platform"/>
            <consortium name="The Broad Institute Genome Sequencing Center for Infectious Disease"/>
            <person name="Wu L."/>
            <person name="Ma J."/>
        </authorList>
    </citation>
    <scope>NUCLEOTIDE SEQUENCE [LARGE SCALE GENOMIC DNA]</scope>
    <source>
        <strain evidence="2">CGMCC 1.15809</strain>
    </source>
</reference>
<evidence type="ECO:0000313" key="2">
    <source>
        <dbReference type="Proteomes" id="UP001596241"/>
    </source>
</evidence>
<dbReference type="RefSeq" id="WP_345084335.1">
    <property type="nucleotide sequence ID" value="NZ_BAAAWG010000007.1"/>
</dbReference>
<comment type="caution">
    <text evidence="1">The sequence shown here is derived from an EMBL/GenBank/DDBJ whole genome shotgun (WGS) entry which is preliminary data.</text>
</comment>
<proteinExistence type="predicted"/>
<gene>
    <name evidence="1" type="ORF">ACFP3M_19230</name>
</gene>
<dbReference type="Proteomes" id="UP001596241">
    <property type="component" value="Unassembled WGS sequence"/>
</dbReference>
<evidence type="ECO:0000313" key="1">
    <source>
        <dbReference type="EMBL" id="MFC5894936.1"/>
    </source>
</evidence>
<dbReference type="EMBL" id="JBHSPW010000008">
    <property type="protein sequence ID" value="MFC5894936.1"/>
    <property type="molecule type" value="Genomic_DNA"/>
</dbReference>
<protein>
    <submittedName>
        <fullName evidence="1">Phospholipase D-like domain-containing protein</fullName>
    </submittedName>
</protein>
<keyword evidence="2" id="KW-1185">Reference proteome</keyword>
<name>A0ABW1FNH5_9ACTN</name>
<organism evidence="1 2">
    <name type="scientific">Streptomyces ramulosus</name>
    <dbReference type="NCBI Taxonomy" id="47762"/>
    <lineage>
        <taxon>Bacteria</taxon>
        <taxon>Bacillati</taxon>
        <taxon>Actinomycetota</taxon>
        <taxon>Actinomycetes</taxon>
        <taxon>Kitasatosporales</taxon>
        <taxon>Streptomycetaceae</taxon>
        <taxon>Streptomyces</taxon>
    </lineage>
</organism>
<sequence length="465" mass="51639">MPTFSPDSLLAVRYHHARPGLELVTIVDAALPVAQITAEVLAQDSKGLPLMDEFVLRLVDRNVNTGRDVAGMLGVPERMVDQTVAELFRSDNLRWGPPAPQDDARTPGLRLTDKGRTTAQKAAAVVPVRVNQPLVYDQMLGKVAPYDRRTTVPRGLAEEDGLIVLPVARSGPVDESNITAADITALLRENGTTNREVLQVKSISQTKARRVLPVKLLVYADEDRTEIQLGVVVDGELSQAHELELIGHGGAKALGITVEPPPERPLLEPDLEKARVPLQEVTQHRAEQAAFQLGSQAPAPAPPAAPQPQADEIRAIGVFEHAEILDEALTHARRRLLIISPWIKNAIITTTFLSRLETRLARGVKIDIAYGYEDNDTKTDLAAVRKLNNLVARYQDKITFTRLKSTHAKVLVYDDVWVTTSFNWLSFKGDPDRTYRMEEGSLIRNRQVTDAQYARYLELIDEQRR</sequence>